<dbReference type="RefSeq" id="WP_248728521.1">
    <property type="nucleotide sequence ID" value="NZ_CP096829.1"/>
</dbReference>
<gene>
    <name evidence="1" type="ORF">M0M44_03490</name>
</gene>
<dbReference type="InterPro" id="IPR012901">
    <property type="entry name" value="CARME"/>
</dbReference>
<dbReference type="Proteomes" id="UP000829998">
    <property type="component" value="Chromosome"/>
</dbReference>
<dbReference type="SMART" id="SM01296">
    <property type="entry name" value="N2227"/>
    <property type="match status" value="1"/>
</dbReference>
<reference evidence="1 2" key="1">
    <citation type="submission" date="2022-04" db="EMBL/GenBank/DDBJ databases">
        <authorList>
            <person name="Ra J.-S."/>
            <person name="Kim S.-B."/>
        </authorList>
    </citation>
    <scope>NUCLEOTIDE SEQUENCE [LARGE SCALE GENOMIC DNA]</scope>
    <source>
        <strain evidence="1 2">MMS21-Er5</strain>
    </source>
</reference>
<accession>A0ABY4LVL1</accession>
<organism evidence="1 2">
    <name type="scientific">Flavobacterium humidisoli</name>
    <dbReference type="NCBI Taxonomy" id="2937442"/>
    <lineage>
        <taxon>Bacteria</taxon>
        <taxon>Pseudomonadati</taxon>
        <taxon>Bacteroidota</taxon>
        <taxon>Flavobacteriia</taxon>
        <taxon>Flavobacteriales</taxon>
        <taxon>Flavobacteriaceae</taxon>
        <taxon>Flavobacterium</taxon>
    </lineage>
</organism>
<evidence type="ECO:0000313" key="1">
    <source>
        <dbReference type="EMBL" id="UPZ16408.1"/>
    </source>
</evidence>
<dbReference type="EMBL" id="CP096829">
    <property type="protein sequence ID" value="UPZ16408.1"/>
    <property type="molecule type" value="Genomic_DNA"/>
</dbReference>
<dbReference type="InterPro" id="IPR029063">
    <property type="entry name" value="SAM-dependent_MTases_sf"/>
</dbReference>
<sequence length="333" mass="39348">MVFNTDFVIIGGVKIYIKDVDSYLAESFLLLYNSNKSNENKLLNLSRYNGERQQYVDKLLEAYLENFNNINEILAVLKDTVSVDNILKLNLNRNDNYQITLKDFWYLKRDWCYLKEGEEQIEIIVNSIKEELSNYKFQNSLFLGCGAGRLVVEFCDIFDKIYSTDKSFSMIWHINKLLNNVSYDFYNPNPKNVFKIEDVARKYTAAIDIENRKKIADKIDFFVSDVLDLPFNNYSLNTIFSIYFTDVIALKLWFPKINSILKSKGLFIHFGPLDYFFSDETEMLTAEEFKSFFEKNNYKTIVDKIIETPHLKDDSSISYQIYKNWFFIAEKQL</sequence>
<proteinExistence type="predicted"/>
<name>A0ABY4LVL1_9FLAO</name>
<dbReference type="Gene3D" id="3.40.50.150">
    <property type="entry name" value="Vaccinia Virus protein VP39"/>
    <property type="match status" value="1"/>
</dbReference>
<protein>
    <submittedName>
        <fullName evidence="1">Uncharacterized protein</fullName>
    </submittedName>
</protein>
<dbReference type="SUPFAM" id="SSF53335">
    <property type="entry name" value="S-adenosyl-L-methionine-dependent methyltransferases"/>
    <property type="match status" value="1"/>
</dbReference>
<dbReference type="Pfam" id="PF07942">
    <property type="entry name" value="CARME"/>
    <property type="match status" value="1"/>
</dbReference>
<keyword evidence="2" id="KW-1185">Reference proteome</keyword>
<evidence type="ECO:0000313" key="2">
    <source>
        <dbReference type="Proteomes" id="UP000829998"/>
    </source>
</evidence>